<keyword evidence="5" id="KW-1185">Reference proteome</keyword>
<dbReference type="EMBL" id="KN831952">
    <property type="protein sequence ID" value="KIO10211.1"/>
    <property type="molecule type" value="Genomic_DNA"/>
</dbReference>
<protein>
    <submittedName>
        <fullName evidence="4">Uncharacterized protein</fullName>
    </submittedName>
</protein>
<keyword evidence="1" id="KW-0677">Repeat</keyword>
<sequence length="196" mass="21478">MAASQEDREELLLSCRYGELQNVQDFVARHGAPALVDARDDHGNTVLHMTCANGHVDVLEYLFSLVPTPLLAQQNHAGSTPLHWAALNRHLQIAQKLIQHPGGPGVDLIDIKNAAGRSPLGEAEMAEWDEGARWFVQVMNIDEVKQEESDGQIDSSQSVGIEIQDVEGQIAPLTINNATQALSTSLMESHENQESR</sequence>
<dbReference type="Pfam" id="PF12796">
    <property type="entry name" value="Ank_2"/>
    <property type="match status" value="1"/>
</dbReference>
<evidence type="ECO:0000313" key="4">
    <source>
        <dbReference type="EMBL" id="KIO10211.1"/>
    </source>
</evidence>
<dbReference type="STRING" id="870435.A0A0C3PN16"/>
<evidence type="ECO:0000256" key="3">
    <source>
        <dbReference type="PROSITE-ProRule" id="PRU00023"/>
    </source>
</evidence>
<keyword evidence="2 3" id="KW-0040">ANK repeat</keyword>
<accession>A0A0C3PN16</accession>
<dbReference type="Gene3D" id="1.25.40.20">
    <property type="entry name" value="Ankyrin repeat-containing domain"/>
    <property type="match status" value="1"/>
</dbReference>
<dbReference type="HOGENOM" id="CLU_000134_20_1_1"/>
<gene>
    <name evidence="4" type="ORF">M404DRAFT_129688</name>
</gene>
<dbReference type="InterPro" id="IPR036770">
    <property type="entry name" value="Ankyrin_rpt-contain_sf"/>
</dbReference>
<dbReference type="InParanoid" id="A0A0C3PN16"/>
<dbReference type="SUPFAM" id="SSF48403">
    <property type="entry name" value="Ankyrin repeat"/>
    <property type="match status" value="1"/>
</dbReference>
<dbReference type="InterPro" id="IPR002110">
    <property type="entry name" value="Ankyrin_rpt"/>
</dbReference>
<dbReference type="OrthoDB" id="10057496at2759"/>
<reference evidence="4 5" key="1">
    <citation type="submission" date="2014-04" db="EMBL/GenBank/DDBJ databases">
        <authorList>
            <consortium name="DOE Joint Genome Institute"/>
            <person name="Kuo A."/>
            <person name="Kohler A."/>
            <person name="Costa M.D."/>
            <person name="Nagy L.G."/>
            <person name="Floudas D."/>
            <person name="Copeland A."/>
            <person name="Barry K.W."/>
            <person name="Cichocki N."/>
            <person name="Veneault-Fourrey C."/>
            <person name="LaButti K."/>
            <person name="Lindquist E.A."/>
            <person name="Lipzen A."/>
            <person name="Lundell T."/>
            <person name="Morin E."/>
            <person name="Murat C."/>
            <person name="Sun H."/>
            <person name="Tunlid A."/>
            <person name="Henrissat B."/>
            <person name="Grigoriev I.V."/>
            <person name="Hibbett D.S."/>
            <person name="Martin F."/>
            <person name="Nordberg H.P."/>
            <person name="Cantor M.N."/>
            <person name="Hua S.X."/>
        </authorList>
    </citation>
    <scope>NUCLEOTIDE SEQUENCE [LARGE SCALE GENOMIC DNA]</scope>
    <source>
        <strain evidence="4 5">Marx 270</strain>
    </source>
</reference>
<evidence type="ECO:0000256" key="2">
    <source>
        <dbReference type="ARBA" id="ARBA00023043"/>
    </source>
</evidence>
<dbReference type="SMART" id="SM00248">
    <property type="entry name" value="ANK"/>
    <property type="match status" value="2"/>
</dbReference>
<feature type="repeat" description="ANK" evidence="3">
    <location>
        <begin position="77"/>
        <end position="100"/>
    </location>
</feature>
<dbReference type="AlphaFoldDB" id="A0A0C3PN16"/>
<reference evidence="5" key="2">
    <citation type="submission" date="2015-01" db="EMBL/GenBank/DDBJ databases">
        <title>Evolutionary Origins and Diversification of the Mycorrhizal Mutualists.</title>
        <authorList>
            <consortium name="DOE Joint Genome Institute"/>
            <consortium name="Mycorrhizal Genomics Consortium"/>
            <person name="Kohler A."/>
            <person name="Kuo A."/>
            <person name="Nagy L.G."/>
            <person name="Floudas D."/>
            <person name="Copeland A."/>
            <person name="Barry K.W."/>
            <person name="Cichocki N."/>
            <person name="Veneault-Fourrey C."/>
            <person name="LaButti K."/>
            <person name="Lindquist E.A."/>
            <person name="Lipzen A."/>
            <person name="Lundell T."/>
            <person name="Morin E."/>
            <person name="Murat C."/>
            <person name="Riley R."/>
            <person name="Ohm R."/>
            <person name="Sun H."/>
            <person name="Tunlid A."/>
            <person name="Henrissat B."/>
            <person name="Grigoriev I.V."/>
            <person name="Hibbett D.S."/>
            <person name="Martin F."/>
        </authorList>
    </citation>
    <scope>NUCLEOTIDE SEQUENCE [LARGE SCALE GENOMIC DNA]</scope>
    <source>
        <strain evidence="5">Marx 270</strain>
    </source>
</reference>
<dbReference type="FunCoup" id="A0A0C3PN16">
    <property type="interactions" value="25"/>
</dbReference>
<name>A0A0C3PN16_PISTI</name>
<dbReference type="PANTHER" id="PTHR24173:SF74">
    <property type="entry name" value="ANKYRIN REPEAT DOMAIN-CONTAINING PROTEIN 16"/>
    <property type="match status" value="1"/>
</dbReference>
<evidence type="ECO:0000313" key="5">
    <source>
        <dbReference type="Proteomes" id="UP000054217"/>
    </source>
</evidence>
<dbReference type="Proteomes" id="UP000054217">
    <property type="component" value="Unassembled WGS sequence"/>
</dbReference>
<proteinExistence type="predicted"/>
<organism evidence="4 5">
    <name type="scientific">Pisolithus tinctorius Marx 270</name>
    <dbReference type="NCBI Taxonomy" id="870435"/>
    <lineage>
        <taxon>Eukaryota</taxon>
        <taxon>Fungi</taxon>
        <taxon>Dikarya</taxon>
        <taxon>Basidiomycota</taxon>
        <taxon>Agaricomycotina</taxon>
        <taxon>Agaricomycetes</taxon>
        <taxon>Agaricomycetidae</taxon>
        <taxon>Boletales</taxon>
        <taxon>Sclerodermatineae</taxon>
        <taxon>Pisolithaceae</taxon>
        <taxon>Pisolithus</taxon>
    </lineage>
</organism>
<dbReference type="PROSITE" id="PS50297">
    <property type="entry name" value="ANK_REP_REGION"/>
    <property type="match status" value="1"/>
</dbReference>
<evidence type="ECO:0000256" key="1">
    <source>
        <dbReference type="ARBA" id="ARBA00022737"/>
    </source>
</evidence>
<dbReference type="PANTHER" id="PTHR24173">
    <property type="entry name" value="ANKYRIN REPEAT CONTAINING"/>
    <property type="match status" value="1"/>
</dbReference>
<dbReference type="PROSITE" id="PS50088">
    <property type="entry name" value="ANK_REPEAT"/>
    <property type="match status" value="1"/>
</dbReference>